<keyword evidence="4" id="KW-1185">Reference proteome</keyword>
<keyword evidence="1" id="KW-0175">Coiled coil</keyword>
<dbReference type="InterPro" id="IPR050739">
    <property type="entry name" value="MFP"/>
</dbReference>
<name>A0ABT8WM56_9FLAO</name>
<comment type="caution">
    <text evidence="3">The sequence shown here is derived from an EMBL/GenBank/DDBJ whole genome shotgun (WGS) entry which is preliminary data.</text>
</comment>
<dbReference type="SUPFAM" id="SSF51230">
    <property type="entry name" value="Single hybrid motif"/>
    <property type="match status" value="1"/>
</dbReference>
<dbReference type="EMBL" id="JAUOEL010000002">
    <property type="protein sequence ID" value="MDO5974226.1"/>
    <property type="molecule type" value="Genomic_DNA"/>
</dbReference>
<dbReference type="Gene3D" id="2.40.50.100">
    <property type="match status" value="1"/>
</dbReference>
<accession>A0ABT8WM56</accession>
<reference evidence="3" key="1">
    <citation type="submission" date="2023-07" db="EMBL/GenBank/DDBJ databases">
        <title>Two novel species in the genus Flavivirga.</title>
        <authorList>
            <person name="Kwon K."/>
        </authorList>
    </citation>
    <scope>NUCLEOTIDE SEQUENCE</scope>
    <source>
        <strain evidence="3">KACC 14158</strain>
    </source>
</reference>
<keyword evidence="2" id="KW-0812">Transmembrane</keyword>
<protein>
    <submittedName>
        <fullName evidence="3">Biotin/lipoyl-binding protein</fullName>
    </submittedName>
</protein>
<dbReference type="PANTHER" id="PTHR30386">
    <property type="entry name" value="MEMBRANE FUSION SUBUNIT OF EMRAB-TOLC MULTIDRUG EFFLUX PUMP"/>
    <property type="match status" value="1"/>
</dbReference>
<dbReference type="InterPro" id="IPR011053">
    <property type="entry name" value="Single_hybrid_motif"/>
</dbReference>
<evidence type="ECO:0000256" key="2">
    <source>
        <dbReference type="SAM" id="Phobius"/>
    </source>
</evidence>
<organism evidence="3 4">
    <name type="scientific">Flavivirga jejuensis</name>
    <dbReference type="NCBI Taxonomy" id="870487"/>
    <lineage>
        <taxon>Bacteria</taxon>
        <taxon>Pseudomonadati</taxon>
        <taxon>Bacteroidota</taxon>
        <taxon>Flavobacteriia</taxon>
        <taxon>Flavobacteriales</taxon>
        <taxon>Flavobacteriaceae</taxon>
        <taxon>Flavivirga</taxon>
    </lineage>
</organism>
<gene>
    <name evidence="3" type="ORF">Q4Q40_08520</name>
</gene>
<feature type="coiled-coil region" evidence="1">
    <location>
        <begin position="206"/>
        <end position="233"/>
    </location>
</feature>
<keyword evidence="2" id="KW-0472">Membrane</keyword>
<keyword evidence="2" id="KW-1133">Transmembrane helix</keyword>
<feature type="coiled-coil region" evidence="1">
    <location>
        <begin position="129"/>
        <end position="167"/>
    </location>
</feature>
<feature type="transmembrane region" description="Helical" evidence="2">
    <location>
        <begin position="36"/>
        <end position="53"/>
    </location>
</feature>
<dbReference type="Proteomes" id="UP001176806">
    <property type="component" value="Unassembled WGS sequence"/>
</dbReference>
<sequence length="452" mass="51706">MLNISHNKLNQKVDIHQFKSSQDIFNKTYYKQFNKFLLTMAIIIIIVVFLPWTQNITGQGQVTTLKPNQRPQTIQSQIPGRIEEWFVQEGDYVNQGDTILRISEVKSDYFDDKLVERTNDQIEAKSSSVEAYKGKVQALNRQVSALLNEQKLKIQQTQNKLIQSRLKVKSDSINLEASKTNITIAERQFNRIQTLQNEGLKAVKDVEEKRLKLQETQAKLISLENKYLASKNEAINAHIELSRTRASYADKISKAQSDMYTAQSSGYDVKAQVTKLENAYTNYKKRYSLLYITAPQSGYINKALRGGIGETFKEGERLVGIMPSQYDLAVETYVKPIDLPLLHIGEKVRVQFDGWPAIVFSGWPNVSYGTYGAKIVAIENFISDNGKYRILLAPDAADYKWPDAIRIGSGARTFALLEDVPIWFELWRQINSFPPNYYQPQKNNKPDLKAKK</sequence>
<evidence type="ECO:0000313" key="3">
    <source>
        <dbReference type="EMBL" id="MDO5974226.1"/>
    </source>
</evidence>
<proteinExistence type="predicted"/>
<evidence type="ECO:0000313" key="4">
    <source>
        <dbReference type="Proteomes" id="UP001176806"/>
    </source>
</evidence>
<evidence type="ECO:0000256" key="1">
    <source>
        <dbReference type="SAM" id="Coils"/>
    </source>
</evidence>
<dbReference type="PANTHER" id="PTHR30386:SF18">
    <property type="entry name" value="INNER MEMBRANE PROTEIN YIAV-RELATED"/>
    <property type="match status" value="1"/>
</dbReference>
<dbReference type="RefSeq" id="WP_303301362.1">
    <property type="nucleotide sequence ID" value="NZ_BAABDA010000051.1"/>
</dbReference>